<proteinExistence type="predicted"/>
<evidence type="ECO:0000313" key="1">
    <source>
        <dbReference type="EMBL" id="EFX61433.1"/>
    </source>
</evidence>
<keyword evidence="2" id="KW-1185">Reference proteome</keyword>
<reference evidence="1 2" key="1">
    <citation type="journal article" date="2011" name="Science">
        <title>The ecoresponsive genome of Daphnia pulex.</title>
        <authorList>
            <person name="Colbourne J.K."/>
            <person name="Pfrender M.E."/>
            <person name="Gilbert D."/>
            <person name="Thomas W.K."/>
            <person name="Tucker A."/>
            <person name="Oakley T.H."/>
            <person name="Tokishita S."/>
            <person name="Aerts A."/>
            <person name="Arnold G.J."/>
            <person name="Basu M.K."/>
            <person name="Bauer D.J."/>
            <person name="Caceres C.E."/>
            <person name="Carmel L."/>
            <person name="Casola C."/>
            <person name="Choi J.H."/>
            <person name="Detter J.C."/>
            <person name="Dong Q."/>
            <person name="Dusheyko S."/>
            <person name="Eads B.D."/>
            <person name="Frohlich T."/>
            <person name="Geiler-Samerotte K.A."/>
            <person name="Gerlach D."/>
            <person name="Hatcher P."/>
            <person name="Jogdeo S."/>
            <person name="Krijgsveld J."/>
            <person name="Kriventseva E.V."/>
            <person name="Kultz D."/>
            <person name="Laforsch C."/>
            <person name="Lindquist E."/>
            <person name="Lopez J."/>
            <person name="Manak J.R."/>
            <person name="Muller J."/>
            <person name="Pangilinan J."/>
            <person name="Patwardhan R.P."/>
            <person name="Pitluck S."/>
            <person name="Pritham E.J."/>
            <person name="Rechtsteiner A."/>
            <person name="Rho M."/>
            <person name="Rogozin I.B."/>
            <person name="Sakarya O."/>
            <person name="Salamov A."/>
            <person name="Schaack S."/>
            <person name="Shapiro H."/>
            <person name="Shiga Y."/>
            <person name="Skalitzky C."/>
            <person name="Smith Z."/>
            <person name="Souvorov A."/>
            <person name="Sung W."/>
            <person name="Tang Z."/>
            <person name="Tsuchiya D."/>
            <person name="Tu H."/>
            <person name="Vos H."/>
            <person name="Wang M."/>
            <person name="Wolf Y.I."/>
            <person name="Yamagata H."/>
            <person name="Yamada T."/>
            <person name="Ye Y."/>
            <person name="Shaw J.R."/>
            <person name="Andrews J."/>
            <person name="Crease T.J."/>
            <person name="Tang H."/>
            <person name="Lucas S.M."/>
            <person name="Robertson H.M."/>
            <person name="Bork P."/>
            <person name="Koonin E.V."/>
            <person name="Zdobnov E.M."/>
            <person name="Grigoriev I.V."/>
            <person name="Lynch M."/>
            <person name="Boore J.L."/>
        </authorList>
    </citation>
    <scope>NUCLEOTIDE SEQUENCE [LARGE SCALE GENOMIC DNA]</scope>
</reference>
<sequence>MAGILKYAELVPSCQMPELRNPVGITTYGRFPNTLRRPGTYRVPCVTSLPFILLAGSHGHVRTSILFFRPIAGRCYTLCLIIGGEPLQRCTLDCRLPTTLFDRFSHTFASTSSRKS</sequence>
<evidence type="ECO:0000313" key="2">
    <source>
        <dbReference type="Proteomes" id="UP000000305"/>
    </source>
</evidence>
<organism evidence="1 2">
    <name type="scientific">Daphnia pulex</name>
    <name type="common">Water flea</name>
    <dbReference type="NCBI Taxonomy" id="6669"/>
    <lineage>
        <taxon>Eukaryota</taxon>
        <taxon>Metazoa</taxon>
        <taxon>Ecdysozoa</taxon>
        <taxon>Arthropoda</taxon>
        <taxon>Crustacea</taxon>
        <taxon>Branchiopoda</taxon>
        <taxon>Diplostraca</taxon>
        <taxon>Cladocera</taxon>
        <taxon>Anomopoda</taxon>
        <taxon>Daphniidae</taxon>
        <taxon>Daphnia</taxon>
    </lineage>
</organism>
<protein>
    <submittedName>
        <fullName evidence="1">Uncharacterized protein</fullName>
    </submittedName>
</protein>
<name>E9I3J7_DAPPU</name>
<gene>
    <name evidence="1" type="ORF">DAPPUDRAFT_121932</name>
</gene>
<dbReference type="InParanoid" id="E9I3J7"/>
<dbReference type="HOGENOM" id="CLU_2099312_0_0_1"/>
<dbReference type="EMBL" id="GL734600">
    <property type="protein sequence ID" value="EFX61433.1"/>
    <property type="molecule type" value="Genomic_DNA"/>
</dbReference>
<dbReference type="Proteomes" id="UP000000305">
    <property type="component" value="Unassembled WGS sequence"/>
</dbReference>
<dbReference type="AlphaFoldDB" id="E9I3J7"/>
<dbReference type="KEGG" id="dpx:DAPPUDRAFT_121932"/>
<accession>E9I3J7</accession>